<organism evidence="2 3">
    <name type="scientific">Roseicyclus marinus</name>
    <dbReference type="NCBI Taxonomy" id="2161673"/>
    <lineage>
        <taxon>Bacteria</taxon>
        <taxon>Pseudomonadati</taxon>
        <taxon>Pseudomonadota</taxon>
        <taxon>Alphaproteobacteria</taxon>
        <taxon>Rhodobacterales</taxon>
        <taxon>Roseobacteraceae</taxon>
        <taxon>Roseicyclus</taxon>
    </lineage>
</organism>
<gene>
    <name evidence="2" type="ORF">MACH21_13610</name>
</gene>
<dbReference type="RefSeq" id="WP_338275763.1">
    <property type="nucleotide sequence ID" value="NZ_AP027266.1"/>
</dbReference>
<evidence type="ECO:0000313" key="3">
    <source>
        <dbReference type="Proteomes" id="UP001337723"/>
    </source>
</evidence>
<feature type="transmembrane region" description="Helical" evidence="1">
    <location>
        <begin position="21"/>
        <end position="43"/>
    </location>
</feature>
<dbReference type="Proteomes" id="UP001337723">
    <property type="component" value="Chromosome"/>
</dbReference>
<keyword evidence="1" id="KW-0472">Membrane</keyword>
<name>A0AA48KII3_9RHOB</name>
<dbReference type="EMBL" id="AP027266">
    <property type="protein sequence ID" value="BDW85184.1"/>
    <property type="molecule type" value="Genomic_DNA"/>
</dbReference>
<proteinExistence type="predicted"/>
<sequence length="45" mass="5056">MKTLIHNTRGMSQILWLNTDRLLVPLLIVAALVLGSMIFSHAMHV</sequence>
<evidence type="ECO:0000256" key="1">
    <source>
        <dbReference type="SAM" id="Phobius"/>
    </source>
</evidence>
<keyword evidence="3" id="KW-1185">Reference proteome</keyword>
<keyword evidence="1" id="KW-0812">Transmembrane</keyword>
<dbReference type="AlphaFoldDB" id="A0AA48KII3"/>
<keyword evidence="1" id="KW-1133">Transmembrane helix</keyword>
<reference evidence="2 3" key="1">
    <citation type="submission" date="2023-01" db="EMBL/GenBank/DDBJ databases">
        <title>Complete genome sequence of Roseicyclus marinus strain Dej080120_10.</title>
        <authorList>
            <person name="Ueki S."/>
            <person name="Maruyama F."/>
        </authorList>
    </citation>
    <scope>NUCLEOTIDE SEQUENCE [LARGE SCALE GENOMIC DNA]</scope>
    <source>
        <strain evidence="2 3">Dej080120_10</strain>
    </source>
</reference>
<evidence type="ECO:0000313" key="2">
    <source>
        <dbReference type="EMBL" id="BDW85184.1"/>
    </source>
</evidence>
<dbReference type="KEGG" id="rmai:MACH21_13610"/>
<accession>A0AA48KII3</accession>
<protein>
    <submittedName>
        <fullName evidence="2">Uncharacterized protein</fullName>
    </submittedName>
</protein>